<evidence type="ECO:0000259" key="2">
    <source>
        <dbReference type="Pfam" id="PF13478"/>
    </source>
</evidence>
<dbReference type="Pfam" id="PF13478">
    <property type="entry name" value="XdhC_C"/>
    <property type="match status" value="1"/>
</dbReference>
<dbReference type="Pfam" id="PF02625">
    <property type="entry name" value="XdhC_CoxI"/>
    <property type="match status" value="1"/>
</dbReference>
<dbReference type="Gene3D" id="3.40.50.720">
    <property type="entry name" value="NAD(P)-binding Rossmann-like Domain"/>
    <property type="match status" value="1"/>
</dbReference>
<dbReference type="InterPro" id="IPR014308">
    <property type="entry name" value="Xanthine_DH_XdhC"/>
</dbReference>
<organism evidence="3 4">
    <name type="scientific">Silvimonas amylolytica</name>
    <dbReference type="NCBI Taxonomy" id="449663"/>
    <lineage>
        <taxon>Bacteria</taxon>
        <taxon>Pseudomonadati</taxon>
        <taxon>Pseudomonadota</taxon>
        <taxon>Betaproteobacteria</taxon>
        <taxon>Neisseriales</taxon>
        <taxon>Chitinibacteraceae</taxon>
        <taxon>Silvimonas</taxon>
    </lineage>
</organism>
<feature type="domain" description="XdhC Rossmann" evidence="2">
    <location>
        <begin position="166"/>
        <end position="310"/>
    </location>
</feature>
<evidence type="ECO:0000313" key="3">
    <source>
        <dbReference type="EMBL" id="GGP28007.1"/>
    </source>
</evidence>
<feature type="domain" description="XdhC- CoxI" evidence="1">
    <location>
        <begin position="12"/>
        <end position="77"/>
    </location>
</feature>
<dbReference type="InterPro" id="IPR003777">
    <property type="entry name" value="XdhC_CoxI"/>
</dbReference>
<protein>
    <submittedName>
        <fullName evidence="3">Xanthine dehydrogenase accessory protein XdhC</fullName>
    </submittedName>
</protein>
<keyword evidence="4" id="KW-1185">Reference proteome</keyword>
<dbReference type="Proteomes" id="UP000621859">
    <property type="component" value="Unassembled WGS sequence"/>
</dbReference>
<dbReference type="RefSeq" id="WP_188697963.1">
    <property type="nucleotide sequence ID" value="NZ_BMLY01000009.1"/>
</dbReference>
<name>A0ABQ2PRD3_9NEIS</name>
<accession>A0ABQ2PRD3</accession>
<dbReference type="EMBL" id="BMLY01000009">
    <property type="protein sequence ID" value="GGP28007.1"/>
    <property type="molecule type" value="Genomic_DNA"/>
</dbReference>
<dbReference type="PANTHER" id="PTHR30388:SF6">
    <property type="entry name" value="XANTHINE DEHYDROGENASE SUBUNIT A-RELATED"/>
    <property type="match status" value="1"/>
</dbReference>
<reference evidence="4" key="1">
    <citation type="journal article" date="2019" name="Int. J. Syst. Evol. Microbiol.">
        <title>The Global Catalogue of Microorganisms (GCM) 10K type strain sequencing project: providing services to taxonomists for standard genome sequencing and annotation.</title>
        <authorList>
            <consortium name="The Broad Institute Genomics Platform"/>
            <consortium name="The Broad Institute Genome Sequencing Center for Infectious Disease"/>
            <person name="Wu L."/>
            <person name="Ma J."/>
        </authorList>
    </citation>
    <scope>NUCLEOTIDE SEQUENCE [LARGE SCALE GENOMIC DNA]</scope>
    <source>
        <strain evidence="4">CGMCC 1.8860</strain>
    </source>
</reference>
<gene>
    <name evidence="3" type="ORF">GCM10010971_38260</name>
</gene>
<sequence>MSHWMQQLAQRLAEGKDQVLVTVARAEGSTPRDAGTVMLVGVDDTHDTIGGGHLEWEAIAMARVLLAGGSPQALLRFSLGAKLGQCCGGVVWLVLERILVADAPAWQQRALALREGLVVTRQLQSPSHGSDWQCAPAAGHVATTQLEGDLKMWSLTQTWLPFPFTVMLVGAGHVGAALVHVLAPLGIKLFWIDEREDLFGDQSAWPDNVQCMATDTPESEIAAAAPGSCFLLMTHNHSLDFELCQAILKRDDFDYFGMIGSHSKRATFEHRLRDRGVSPERFKDMICPIGVSGITAKEPAAIAIAVAAQLLQVRERRQVLGRRLAHTSNDHSLVDPPSSLSPERL</sequence>
<dbReference type="InterPro" id="IPR052698">
    <property type="entry name" value="MoCofactor_Util/Proc"/>
</dbReference>
<dbReference type="InterPro" id="IPR027051">
    <property type="entry name" value="XdhC_Rossmann_dom"/>
</dbReference>
<dbReference type="NCBIfam" id="TIGR02964">
    <property type="entry name" value="xanthine_xdhC"/>
    <property type="match status" value="1"/>
</dbReference>
<evidence type="ECO:0000259" key="1">
    <source>
        <dbReference type="Pfam" id="PF02625"/>
    </source>
</evidence>
<evidence type="ECO:0000313" key="4">
    <source>
        <dbReference type="Proteomes" id="UP000621859"/>
    </source>
</evidence>
<proteinExistence type="predicted"/>
<dbReference type="PANTHER" id="PTHR30388">
    <property type="entry name" value="ALDEHYDE OXIDOREDUCTASE MOLYBDENUM COFACTOR ASSEMBLY PROTEIN"/>
    <property type="match status" value="1"/>
</dbReference>
<comment type="caution">
    <text evidence="3">The sequence shown here is derived from an EMBL/GenBank/DDBJ whole genome shotgun (WGS) entry which is preliminary data.</text>
</comment>